<name>A0AAD9ZB80_9LECA</name>
<proteinExistence type="predicted"/>
<feature type="region of interest" description="Disordered" evidence="1">
    <location>
        <begin position="68"/>
        <end position="117"/>
    </location>
</feature>
<dbReference type="AlphaFoldDB" id="A0AAD9ZB80"/>
<feature type="compositionally biased region" description="Polar residues" evidence="1">
    <location>
        <begin position="671"/>
        <end position="681"/>
    </location>
</feature>
<gene>
    <name evidence="2" type="ORF">OEA41_002225</name>
</gene>
<protein>
    <submittedName>
        <fullName evidence="2">Uncharacterized protein</fullName>
    </submittedName>
</protein>
<reference evidence="2" key="1">
    <citation type="submission" date="2022-11" db="EMBL/GenBank/DDBJ databases">
        <title>Chromosomal genome sequence assembly and mating type (MAT) locus characterization of the leprose asexual lichenized fungus Lepraria neglecta (Nyl.) Erichsen.</title>
        <authorList>
            <person name="Allen J.L."/>
            <person name="Pfeffer B."/>
        </authorList>
    </citation>
    <scope>NUCLEOTIDE SEQUENCE</scope>
    <source>
        <strain evidence="2">Allen 5258</strain>
    </source>
</reference>
<dbReference type="EMBL" id="JASNWA010000006">
    <property type="protein sequence ID" value="KAK3174979.1"/>
    <property type="molecule type" value="Genomic_DNA"/>
</dbReference>
<evidence type="ECO:0000256" key="1">
    <source>
        <dbReference type="SAM" id="MobiDB-lite"/>
    </source>
</evidence>
<evidence type="ECO:0000313" key="2">
    <source>
        <dbReference type="EMBL" id="KAK3174979.1"/>
    </source>
</evidence>
<feature type="compositionally biased region" description="Low complexity" evidence="1">
    <location>
        <begin position="651"/>
        <end position="670"/>
    </location>
</feature>
<organism evidence="2 3">
    <name type="scientific">Lepraria neglecta</name>
    <dbReference type="NCBI Taxonomy" id="209136"/>
    <lineage>
        <taxon>Eukaryota</taxon>
        <taxon>Fungi</taxon>
        <taxon>Dikarya</taxon>
        <taxon>Ascomycota</taxon>
        <taxon>Pezizomycotina</taxon>
        <taxon>Lecanoromycetes</taxon>
        <taxon>OSLEUM clade</taxon>
        <taxon>Lecanoromycetidae</taxon>
        <taxon>Lecanorales</taxon>
        <taxon>Lecanorineae</taxon>
        <taxon>Stereocaulaceae</taxon>
        <taxon>Lepraria</taxon>
    </lineage>
</organism>
<feature type="region of interest" description="Disordered" evidence="1">
    <location>
        <begin position="601"/>
        <end position="717"/>
    </location>
</feature>
<accession>A0AAD9ZB80</accession>
<feature type="compositionally biased region" description="Low complexity" evidence="1">
    <location>
        <begin position="601"/>
        <end position="612"/>
    </location>
</feature>
<dbReference type="Proteomes" id="UP001276659">
    <property type="component" value="Unassembled WGS sequence"/>
</dbReference>
<keyword evidence="3" id="KW-1185">Reference proteome</keyword>
<sequence>MDSLAHTTISPNVDQILQGSWTVSIAVPSVQTIEAYIQTAFNKIDPVTLIGPTTFVSIIGIKTVSSNAAPSGEKAASGGSFATTGNTATALPIRGTETSSTETSSGPSSQNYASATRLSSVQTSTSSTAAGNKMSTTAPPAVMGMDPDSYMAAQYSKAYANVTYTPPAYKPALISPDECVLWDDTCEGNRTLAADKFFGVSGYNGTMFALIGDSCFDNVDSVASGTNCTSSLLKPASASFSSAAKSYMRQPQCASDYSSVQTGFHNFPDCCGQCWIHGPNVDVYYWPDPDADTSCLDFIGSAVIPQNQGAETDANGVVYWAATTNPYDIYVPTVTTARIITINGVVVKEAVADPWAGTGSITTTRPVPHNKKRSPLSVHPRAFKSLVEKQFVGTNPSLSSNGSVATGSIAVSDGFTFTSPSVYVAFYSLSATDMCGLRGKTVSSTMLAFAPRELSTVQGHLWGGGAQTKTTRVFNFADLPCPPQSVMEADWYKPAPGEPYRPLIALPDKVRCLDPMWEACTEAFYFTGLDPPRALHPGTSMVAPAVTVSDPSVTPNPVQPMPSLPTTTELTLETATNIAEEVAIALITAKLLVPEPSAAIPPAAKSPAGSAPVVNPQLHPGDPSDDTTSINPPSSLHFGSGPQDATPNSMSPAQLSQLSQALAPAPSPASNPVSKPTTTDPNAEPGAGPLNPVVEPGTDGATPVGAGKSSPAPSPAHIVLGSSTYQLPQVTAQPVPVPTVAGTPLVDVGGGNYKVGSQIVSPGGATANVGGTSVHINPQGTPVVGSQIYSPAQIAATTNIGSHTIVANTAGVIVNGQQIQPNASPVDVGGVPVQIHSPAVGNSPAGTDPASATNPASILNIPGAQALTQIPSNPNAYMIAGTTLLPGSSAAVISGASYSLAPSGVLIIGTSTVPLATAAAGSGGNGALAAGNKVFTPLGSTAIEVNGATLSLNGPATTDAGAILSLASGGVVVGSSTYAYATPAHAPNASTTTQVVPITIALNVAGQNFTANPSEFSIAETAISASGPGMTISGTRVVLESGGNLVIGSSTVPLESTRIGAAASWTAVTFEGSAVQMKVPCWGLMAGLLALLASRLM</sequence>
<feature type="compositionally biased region" description="Polar residues" evidence="1">
    <location>
        <begin position="80"/>
        <end position="89"/>
    </location>
</feature>
<evidence type="ECO:0000313" key="3">
    <source>
        <dbReference type="Proteomes" id="UP001276659"/>
    </source>
</evidence>
<feature type="compositionally biased region" description="Low complexity" evidence="1">
    <location>
        <begin position="95"/>
        <end position="109"/>
    </location>
</feature>
<comment type="caution">
    <text evidence="2">The sequence shown here is derived from an EMBL/GenBank/DDBJ whole genome shotgun (WGS) entry which is preliminary data.</text>
</comment>